<comment type="cofactor">
    <cofactor evidence="1">
        <name>Mg(2+)</name>
        <dbReference type="ChEBI" id="CHEBI:18420"/>
    </cofactor>
</comment>
<evidence type="ECO:0000256" key="6">
    <source>
        <dbReference type="ARBA" id="ARBA00022679"/>
    </source>
</evidence>
<dbReference type="Ensembl" id="ENSFHET00000010378.1">
    <property type="protein sequence ID" value="ENSFHEP00000003539.1"/>
    <property type="gene ID" value="ENSFHEG00000004430.1"/>
</dbReference>
<comment type="catalytic activity">
    <reaction evidence="13">
        <text>L-seryl-[protein] + ATP = O-phospho-L-seryl-[protein] + ADP + H(+)</text>
        <dbReference type="Rhea" id="RHEA:17989"/>
        <dbReference type="Rhea" id="RHEA-COMP:9863"/>
        <dbReference type="Rhea" id="RHEA-COMP:11604"/>
        <dbReference type="ChEBI" id="CHEBI:15378"/>
        <dbReference type="ChEBI" id="CHEBI:29999"/>
        <dbReference type="ChEBI" id="CHEBI:30616"/>
        <dbReference type="ChEBI" id="CHEBI:83421"/>
        <dbReference type="ChEBI" id="CHEBI:456216"/>
        <dbReference type="EC" id="2.7.11.1"/>
    </reaction>
</comment>
<dbReference type="Proteomes" id="UP000265000">
    <property type="component" value="Unplaced"/>
</dbReference>
<comment type="catalytic activity">
    <reaction evidence="12">
        <text>L-threonyl-[protein] + ATP = O-phospho-L-threonyl-[protein] + ADP + H(+)</text>
        <dbReference type="Rhea" id="RHEA:46608"/>
        <dbReference type="Rhea" id="RHEA-COMP:11060"/>
        <dbReference type="Rhea" id="RHEA-COMP:11605"/>
        <dbReference type="ChEBI" id="CHEBI:15378"/>
        <dbReference type="ChEBI" id="CHEBI:30013"/>
        <dbReference type="ChEBI" id="CHEBI:30616"/>
        <dbReference type="ChEBI" id="CHEBI:61977"/>
        <dbReference type="ChEBI" id="CHEBI:456216"/>
        <dbReference type="EC" id="2.7.11.1"/>
    </reaction>
</comment>
<dbReference type="FunFam" id="1.10.510.10:FF:000346">
    <property type="entry name" value="Serine/threonine-protein kinase NIM1"/>
    <property type="match status" value="1"/>
</dbReference>
<evidence type="ECO:0000256" key="16">
    <source>
        <dbReference type="PROSITE-ProRule" id="PRU10141"/>
    </source>
</evidence>
<keyword evidence="9" id="KW-0418">Kinase</keyword>
<keyword evidence="21" id="KW-1185">Reference proteome</keyword>
<keyword evidence="10 16" id="KW-0067">ATP-binding</keyword>
<keyword evidence="11" id="KW-0460">Magnesium</keyword>
<dbReference type="AlphaFoldDB" id="A0A3Q2NVV2"/>
<dbReference type="GO" id="GO:0035556">
    <property type="term" value="P:intracellular signal transduction"/>
    <property type="evidence" value="ECO:0007669"/>
    <property type="project" value="TreeGrafter"/>
</dbReference>
<evidence type="ECO:0000256" key="2">
    <source>
        <dbReference type="ARBA" id="ARBA00006692"/>
    </source>
</evidence>
<dbReference type="STRING" id="8078.ENSFHEP00000003539"/>
<keyword evidence="5" id="KW-0597">Phosphoprotein</keyword>
<evidence type="ECO:0000256" key="1">
    <source>
        <dbReference type="ARBA" id="ARBA00001946"/>
    </source>
</evidence>
<evidence type="ECO:0000313" key="21">
    <source>
        <dbReference type="Proteomes" id="UP000265000"/>
    </source>
</evidence>
<dbReference type="InterPro" id="IPR011009">
    <property type="entry name" value="Kinase-like_dom_sf"/>
</dbReference>
<dbReference type="PANTHER" id="PTHR24346">
    <property type="entry name" value="MAP/MICROTUBULE AFFINITY-REGULATING KINASE"/>
    <property type="match status" value="1"/>
</dbReference>
<evidence type="ECO:0000256" key="11">
    <source>
        <dbReference type="ARBA" id="ARBA00022842"/>
    </source>
</evidence>
<dbReference type="SMART" id="SM00220">
    <property type="entry name" value="S_TKc"/>
    <property type="match status" value="1"/>
</dbReference>
<evidence type="ECO:0000259" key="19">
    <source>
        <dbReference type="PROSITE" id="PS50011"/>
    </source>
</evidence>
<dbReference type="InterPro" id="IPR000719">
    <property type="entry name" value="Prot_kinase_dom"/>
</dbReference>
<keyword evidence="18" id="KW-1133">Transmembrane helix</keyword>
<evidence type="ECO:0000256" key="5">
    <source>
        <dbReference type="ARBA" id="ARBA00022553"/>
    </source>
</evidence>
<keyword evidence="8 16" id="KW-0547">Nucleotide-binding</keyword>
<dbReference type="Pfam" id="PF00069">
    <property type="entry name" value="Pkinase"/>
    <property type="match status" value="1"/>
</dbReference>
<evidence type="ECO:0000256" key="9">
    <source>
        <dbReference type="ARBA" id="ARBA00022777"/>
    </source>
</evidence>
<feature type="transmembrane region" description="Helical" evidence="18">
    <location>
        <begin position="200"/>
        <end position="218"/>
    </location>
</feature>
<keyword evidence="18" id="KW-0812">Transmembrane</keyword>
<keyword evidence="4 17" id="KW-0723">Serine/threonine-protein kinase</keyword>
<feature type="domain" description="Protein kinase" evidence="19">
    <location>
        <begin position="20"/>
        <end position="271"/>
    </location>
</feature>
<evidence type="ECO:0000313" key="20">
    <source>
        <dbReference type="Ensembl" id="ENSFHEP00000003539.1"/>
    </source>
</evidence>
<dbReference type="InterPro" id="IPR008271">
    <property type="entry name" value="Ser/Thr_kinase_AS"/>
</dbReference>
<evidence type="ECO:0000256" key="15">
    <source>
        <dbReference type="ARBA" id="ARBA00080118"/>
    </source>
</evidence>
<evidence type="ECO:0000256" key="13">
    <source>
        <dbReference type="ARBA" id="ARBA00048679"/>
    </source>
</evidence>
<keyword evidence="7" id="KW-0479">Metal-binding</keyword>
<evidence type="ECO:0000256" key="4">
    <source>
        <dbReference type="ARBA" id="ARBA00022527"/>
    </source>
</evidence>
<dbReference type="PROSITE" id="PS00107">
    <property type="entry name" value="PROTEIN_KINASE_ATP"/>
    <property type="match status" value="1"/>
</dbReference>
<dbReference type="InterPro" id="IPR017441">
    <property type="entry name" value="Protein_kinase_ATP_BS"/>
</dbReference>
<proteinExistence type="inferred from homology"/>
<protein>
    <recommendedName>
        <fullName evidence="14">Serine/threonine-protein kinase NIM1</fullName>
        <ecNumber evidence="3">2.7.11.1</ecNumber>
    </recommendedName>
    <alternativeName>
        <fullName evidence="15">NIM1 serine/threonine-protein kinase</fullName>
    </alternativeName>
</protein>
<dbReference type="GO" id="GO:0005524">
    <property type="term" value="F:ATP binding"/>
    <property type="evidence" value="ECO:0007669"/>
    <property type="project" value="UniProtKB-UniRule"/>
</dbReference>
<dbReference type="PROSITE" id="PS00108">
    <property type="entry name" value="PROTEIN_KINASE_ST"/>
    <property type="match status" value="1"/>
</dbReference>
<dbReference type="GO" id="GO:0050321">
    <property type="term" value="F:tau-protein kinase activity"/>
    <property type="evidence" value="ECO:0007669"/>
    <property type="project" value="TreeGrafter"/>
</dbReference>
<evidence type="ECO:0000256" key="3">
    <source>
        <dbReference type="ARBA" id="ARBA00012513"/>
    </source>
</evidence>
<evidence type="ECO:0000256" key="12">
    <source>
        <dbReference type="ARBA" id="ARBA00047899"/>
    </source>
</evidence>
<dbReference type="GO" id="GO:0000226">
    <property type="term" value="P:microtubule cytoskeleton organization"/>
    <property type="evidence" value="ECO:0007669"/>
    <property type="project" value="TreeGrafter"/>
</dbReference>
<dbReference type="GO" id="GO:0046872">
    <property type="term" value="F:metal ion binding"/>
    <property type="evidence" value="ECO:0007669"/>
    <property type="project" value="UniProtKB-KW"/>
</dbReference>
<evidence type="ECO:0000256" key="10">
    <source>
        <dbReference type="ARBA" id="ARBA00022840"/>
    </source>
</evidence>
<reference evidence="20" key="1">
    <citation type="submission" date="2025-08" db="UniProtKB">
        <authorList>
            <consortium name="Ensembl"/>
        </authorList>
    </citation>
    <scope>IDENTIFICATION</scope>
</reference>
<evidence type="ECO:0000256" key="8">
    <source>
        <dbReference type="ARBA" id="ARBA00022741"/>
    </source>
</evidence>
<reference evidence="20" key="2">
    <citation type="submission" date="2025-09" db="UniProtKB">
        <authorList>
            <consortium name="Ensembl"/>
        </authorList>
    </citation>
    <scope>IDENTIFICATION</scope>
</reference>
<evidence type="ECO:0000256" key="14">
    <source>
        <dbReference type="ARBA" id="ARBA00069491"/>
    </source>
</evidence>
<dbReference type="EC" id="2.7.11.1" evidence="3"/>
<keyword evidence="6" id="KW-0808">Transferase</keyword>
<dbReference type="GeneTree" id="ENSGT00940000165287"/>
<keyword evidence="18" id="KW-0472">Membrane</keyword>
<feature type="binding site" evidence="16">
    <location>
        <position position="49"/>
    </location>
    <ligand>
        <name>ATP</name>
        <dbReference type="ChEBI" id="CHEBI:30616"/>
    </ligand>
</feature>
<dbReference type="PROSITE" id="PS50011">
    <property type="entry name" value="PROTEIN_KINASE_DOM"/>
    <property type="match status" value="1"/>
</dbReference>
<accession>A0A3Q2NVV2</accession>
<dbReference type="FunFam" id="3.30.200.20:FF:000003">
    <property type="entry name" value="Non-specific serine/threonine protein kinase"/>
    <property type="match status" value="1"/>
</dbReference>
<dbReference type="PANTHER" id="PTHR24346:SF105">
    <property type="entry name" value="SERINE_THREONINE-PROTEIN KINASE NIM1-LIKE ISOFORM X1"/>
    <property type="match status" value="1"/>
</dbReference>
<evidence type="ECO:0000256" key="7">
    <source>
        <dbReference type="ARBA" id="ARBA00022723"/>
    </source>
</evidence>
<evidence type="ECO:0000256" key="18">
    <source>
        <dbReference type="SAM" id="Phobius"/>
    </source>
</evidence>
<comment type="similarity">
    <text evidence="2">Belongs to the protein kinase superfamily. CAMK Ser/Thr protein kinase family.</text>
</comment>
<sequence>MAHNERIISDLMLGRRVGFYELRGEVGQGNFSTVKLGIHVLTKERVAVKIVDKLRQEKKNQPLVSSEISCMEKLSHPNIVRLYEVVETTRRLYLVMEYGSGGDLFSRITTRGKLNDLEAKLVFAQIISAVKHMHDNNIVHRDLKAENIFYTTSYCIKVGDFGFSTGCGPHELLTSFCGSPPYAAPELFRQKGYVGRYSDIWALGILLYFMVTATLPFYGENLGRLKRCILQGSYSIPSFVPDPCQLVIKGMLRIVPADRSSITQITNSTWLKGIEYPRPYAILPSSPAHFVQDNQTLSTEEQEVKDFLSALGVSKGHLENNPCSDSRSPLTGTYRILLHRAQKRRLVEAVGYSTHHPDDYRSPSKWSEATVGKHVPSTVCVIL</sequence>
<dbReference type="SUPFAM" id="SSF56112">
    <property type="entry name" value="Protein kinase-like (PK-like)"/>
    <property type="match status" value="1"/>
</dbReference>
<evidence type="ECO:0000256" key="17">
    <source>
        <dbReference type="RuleBase" id="RU000304"/>
    </source>
</evidence>
<organism evidence="20 21">
    <name type="scientific">Fundulus heteroclitus</name>
    <name type="common">Killifish</name>
    <name type="synonym">Mummichog</name>
    <dbReference type="NCBI Taxonomy" id="8078"/>
    <lineage>
        <taxon>Eukaryota</taxon>
        <taxon>Metazoa</taxon>
        <taxon>Chordata</taxon>
        <taxon>Craniata</taxon>
        <taxon>Vertebrata</taxon>
        <taxon>Euteleostomi</taxon>
        <taxon>Actinopterygii</taxon>
        <taxon>Neopterygii</taxon>
        <taxon>Teleostei</taxon>
        <taxon>Neoteleostei</taxon>
        <taxon>Acanthomorphata</taxon>
        <taxon>Ovalentaria</taxon>
        <taxon>Atherinomorphae</taxon>
        <taxon>Cyprinodontiformes</taxon>
        <taxon>Fundulidae</taxon>
        <taxon>Fundulus</taxon>
    </lineage>
</organism>
<dbReference type="GO" id="GO:0005737">
    <property type="term" value="C:cytoplasm"/>
    <property type="evidence" value="ECO:0007669"/>
    <property type="project" value="TreeGrafter"/>
</dbReference>
<name>A0A3Q2NVV2_FUNHE</name>
<dbReference type="Gene3D" id="1.10.510.10">
    <property type="entry name" value="Transferase(Phosphotransferase) domain 1"/>
    <property type="match status" value="1"/>
</dbReference>